<reference evidence="1 2" key="1">
    <citation type="submission" date="2015-03" db="EMBL/GenBank/DDBJ databases">
        <authorList>
            <person name="Murphy D."/>
        </authorList>
    </citation>
    <scope>NUCLEOTIDE SEQUENCE [LARGE SCALE GENOMIC DNA]</scope>
    <source>
        <strain evidence="1 2">FCF326</strain>
    </source>
</reference>
<gene>
    <name evidence="1" type="ORF">ERS008491_02014</name>
</gene>
<dbReference type="AlphaFoldDB" id="A0A0T9L9C0"/>
<protein>
    <submittedName>
        <fullName evidence="1">Uncharacterized protein</fullName>
    </submittedName>
</protein>
<dbReference type="RefSeq" id="WP_074014077.1">
    <property type="nucleotide sequence ID" value="NZ_CAWMAB010000007.1"/>
</dbReference>
<name>A0A0T9L9C0_YERKR</name>
<dbReference type="EMBL" id="CPYI01000007">
    <property type="protein sequence ID" value="CNE70232.1"/>
    <property type="molecule type" value="Genomic_DNA"/>
</dbReference>
<accession>A0A0T9L9C0</accession>
<evidence type="ECO:0000313" key="2">
    <source>
        <dbReference type="Proteomes" id="UP000045824"/>
    </source>
</evidence>
<dbReference type="Proteomes" id="UP000045824">
    <property type="component" value="Unassembled WGS sequence"/>
</dbReference>
<sequence>MPTVSGSSNSFAVNLAKINNISSGINSEQQKMGTRYEAIDHIKTLTHDQYGELFEVENTIGSLNGKTEVPLRSIELASGEKQYFATAKMDPRKYFYIEDSFDNQWNMEDLSITDYNIRHVVFIFGSEFSSNSFPIGMNFSTEKTEEIDDVYYVHCHQTIKFALHESRLNENEIKQKSKLINSIVNEKKPELIQLLKNCTSRNINCSSKDAVKLCEEFPGIFDNTDTVTPNMQINAHKLVNELEKNG</sequence>
<evidence type="ECO:0000313" key="1">
    <source>
        <dbReference type="EMBL" id="CNE70232.1"/>
    </source>
</evidence>
<proteinExistence type="predicted"/>
<organism evidence="1 2">
    <name type="scientific">Yersinia kristensenii</name>
    <dbReference type="NCBI Taxonomy" id="28152"/>
    <lineage>
        <taxon>Bacteria</taxon>
        <taxon>Pseudomonadati</taxon>
        <taxon>Pseudomonadota</taxon>
        <taxon>Gammaproteobacteria</taxon>
        <taxon>Enterobacterales</taxon>
        <taxon>Yersiniaceae</taxon>
        <taxon>Yersinia</taxon>
    </lineage>
</organism>